<keyword evidence="3" id="KW-1185">Reference proteome</keyword>
<accession>A0AAD4STS4</accession>
<keyword evidence="1" id="KW-0175">Coiled coil</keyword>
<proteinExistence type="predicted"/>
<evidence type="ECO:0000313" key="3">
    <source>
        <dbReference type="Proteomes" id="UP001202328"/>
    </source>
</evidence>
<protein>
    <submittedName>
        <fullName evidence="2">Uncharacterized protein</fullName>
    </submittedName>
</protein>
<evidence type="ECO:0000256" key="1">
    <source>
        <dbReference type="SAM" id="Coils"/>
    </source>
</evidence>
<reference evidence="2" key="1">
    <citation type="submission" date="2022-04" db="EMBL/GenBank/DDBJ databases">
        <title>A functionally conserved STORR gene fusion in Papaver species that diverged 16.8 million years ago.</title>
        <authorList>
            <person name="Catania T."/>
        </authorList>
    </citation>
    <scope>NUCLEOTIDE SEQUENCE</scope>
    <source>
        <strain evidence="2">S-188037</strain>
    </source>
</reference>
<comment type="caution">
    <text evidence="2">The sequence shown here is derived from an EMBL/GenBank/DDBJ whole genome shotgun (WGS) entry which is preliminary data.</text>
</comment>
<feature type="coiled-coil region" evidence="1">
    <location>
        <begin position="116"/>
        <end position="146"/>
    </location>
</feature>
<organism evidence="2 3">
    <name type="scientific">Papaver atlanticum</name>
    <dbReference type="NCBI Taxonomy" id="357466"/>
    <lineage>
        <taxon>Eukaryota</taxon>
        <taxon>Viridiplantae</taxon>
        <taxon>Streptophyta</taxon>
        <taxon>Embryophyta</taxon>
        <taxon>Tracheophyta</taxon>
        <taxon>Spermatophyta</taxon>
        <taxon>Magnoliopsida</taxon>
        <taxon>Ranunculales</taxon>
        <taxon>Papaveraceae</taxon>
        <taxon>Papaveroideae</taxon>
        <taxon>Papaver</taxon>
    </lineage>
</organism>
<evidence type="ECO:0000313" key="2">
    <source>
        <dbReference type="EMBL" id="KAI3920727.1"/>
    </source>
</evidence>
<name>A0AAD4STS4_9MAGN</name>
<gene>
    <name evidence="2" type="ORF">MKW98_005553</name>
</gene>
<dbReference type="EMBL" id="JAJJMB010008785">
    <property type="protein sequence ID" value="KAI3920727.1"/>
    <property type="molecule type" value="Genomic_DNA"/>
</dbReference>
<sequence>MKLSSIAAVLKSVKKKIQKRRSLLRGSKRVNLKLGKKLGRRPKRHEVFVAAELEIEEVEIQASQPGSDIVLQGRHDAFAQVRGRDKGGRVRCLGNGINPKKYWGEELSTNPTTDPNVEVLNLRQQLENTVAELQAAMQRIAELEAHVAHHGLGTANTVTPSTELQAAMQRIAELEALVAHHGLGTANTVTPSTDAEIRNSP</sequence>
<dbReference type="Proteomes" id="UP001202328">
    <property type="component" value="Unassembled WGS sequence"/>
</dbReference>
<dbReference type="AlphaFoldDB" id="A0AAD4STS4"/>